<dbReference type="Pfam" id="PF25137">
    <property type="entry name" value="ADH_Fe_C"/>
    <property type="match status" value="1"/>
</dbReference>
<dbReference type="GO" id="GO:0046872">
    <property type="term" value="F:metal ion binding"/>
    <property type="evidence" value="ECO:0007669"/>
    <property type="project" value="InterPro"/>
</dbReference>
<dbReference type="EMBL" id="UOGD01000184">
    <property type="protein sequence ID" value="VAX21065.1"/>
    <property type="molecule type" value="Genomic_DNA"/>
</dbReference>
<dbReference type="Gene3D" id="1.20.1090.10">
    <property type="entry name" value="Dehydroquinate synthase-like - alpha domain"/>
    <property type="match status" value="1"/>
</dbReference>
<dbReference type="SUPFAM" id="SSF56796">
    <property type="entry name" value="Dehydroquinate synthase-like"/>
    <property type="match status" value="1"/>
</dbReference>
<dbReference type="CDD" id="cd08551">
    <property type="entry name" value="Fe-ADH"/>
    <property type="match status" value="1"/>
</dbReference>
<keyword evidence="2 5" id="KW-0560">Oxidoreductase</keyword>
<name>A0A3B1CQ28_9ZZZZ</name>
<accession>A0A3B1CQ28</accession>
<dbReference type="FunFam" id="3.40.50.1970:FF:000003">
    <property type="entry name" value="Alcohol dehydrogenase, iron-containing"/>
    <property type="match status" value="1"/>
</dbReference>
<dbReference type="PANTHER" id="PTHR11496">
    <property type="entry name" value="ALCOHOL DEHYDROGENASE"/>
    <property type="match status" value="1"/>
</dbReference>
<evidence type="ECO:0000256" key="1">
    <source>
        <dbReference type="ARBA" id="ARBA00007358"/>
    </source>
</evidence>
<dbReference type="InterPro" id="IPR056798">
    <property type="entry name" value="ADH_Fe_C"/>
</dbReference>
<dbReference type="PANTHER" id="PTHR11496:SF102">
    <property type="entry name" value="ALCOHOL DEHYDROGENASE 4"/>
    <property type="match status" value="1"/>
</dbReference>
<dbReference type="Gene3D" id="3.40.50.1970">
    <property type="match status" value="1"/>
</dbReference>
<evidence type="ECO:0000256" key="2">
    <source>
        <dbReference type="ARBA" id="ARBA00023002"/>
    </source>
</evidence>
<gene>
    <name evidence="5" type="ORF">MNBD_IGNAVI01-413</name>
</gene>
<sequence length="381" mass="41070">MKTITLKFPNQVTFGDGCINNFIGDYSRKKLNKLFIVTFPEMLPALDESLHKLRTLGIEVFIDTSITAEPTYGSFNIVLNHAKDVKADSVVGIGGGSSLDVAKLVAAQLNNDQSIEDIIGIGNLKQRTIYLACLPTTSGTGSEVSPNAILLDEKENLKKGVVSPFLIPDAAYIDPVLTHSVPPKVTAATGMDALIHCIEEFTNVNSHPLVDIYALEGIRLIGANLVKAFHDGEDAEAREKVALGSLFGGLGLGSVNTAAVHALSYPLGGEFHIPHGLSNAVLLPYVMRYNMIAVPDKYAKVAIALGVEKQASDLETAEKGVEKIFELCESLGIPTKISELNIPKDAVDRMTDSAVKVTRLLVNNPRSLSKEDIRTIYLEAF</sequence>
<proteinExistence type="inferred from homology"/>
<dbReference type="GO" id="GO:0004022">
    <property type="term" value="F:alcohol dehydrogenase (NAD+) activity"/>
    <property type="evidence" value="ECO:0007669"/>
    <property type="project" value="UniProtKB-EC"/>
</dbReference>
<evidence type="ECO:0000259" key="3">
    <source>
        <dbReference type="Pfam" id="PF00465"/>
    </source>
</evidence>
<dbReference type="AlphaFoldDB" id="A0A3B1CQ28"/>
<reference evidence="5" key="1">
    <citation type="submission" date="2018-06" db="EMBL/GenBank/DDBJ databases">
        <authorList>
            <person name="Zhirakovskaya E."/>
        </authorList>
    </citation>
    <scope>NUCLEOTIDE SEQUENCE</scope>
</reference>
<feature type="domain" description="Fe-containing alcohol dehydrogenase-like C-terminal" evidence="4">
    <location>
        <begin position="186"/>
        <end position="380"/>
    </location>
</feature>
<dbReference type="EC" id="1.1.1.1" evidence="5"/>
<evidence type="ECO:0000259" key="4">
    <source>
        <dbReference type="Pfam" id="PF25137"/>
    </source>
</evidence>
<dbReference type="InterPro" id="IPR039697">
    <property type="entry name" value="Alcohol_dehydrogenase_Fe"/>
</dbReference>
<dbReference type="InterPro" id="IPR001670">
    <property type="entry name" value="ADH_Fe/GldA"/>
</dbReference>
<organism evidence="5">
    <name type="scientific">hydrothermal vent metagenome</name>
    <dbReference type="NCBI Taxonomy" id="652676"/>
    <lineage>
        <taxon>unclassified sequences</taxon>
        <taxon>metagenomes</taxon>
        <taxon>ecological metagenomes</taxon>
    </lineage>
</organism>
<dbReference type="FunFam" id="1.20.1090.10:FF:000001">
    <property type="entry name" value="Aldehyde-alcohol dehydrogenase"/>
    <property type="match status" value="1"/>
</dbReference>
<protein>
    <submittedName>
        <fullName evidence="5">Alcohol dehydrogenase</fullName>
        <ecNumber evidence="5">1.1.1.1</ecNumber>
    </submittedName>
</protein>
<feature type="domain" description="Alcohol dehydrogenase iron-type/glycerol dehydrogenase GldA" evidence="3">
    <location>
        <begin position="9"/>
        <end position="175"/>
    </location>
</feature>
<dbReference type="Pfam" id="PF00465">
    <property type="entry name" value="Fe-ADH"/>
    <property type="match status" value="1"/>
</dbReference>
<comment type="similarity">
    <text evidence="1">Belongs to the iron-containing alcohol dehydrogenase family.</text>
</comment>
<evidence type="ECO:0000313" key="5">
    <source>
        <dbReference type="EMBL" id="VAX21065.1"/>
    </source>
</evidence>